<keyword evidence="1" id="KW-0812">Transmembrane</keyword>
<name>A0A1Q5PBK0_9BACT</name>
<dbReference type="STRING" id="1797110.A3841_01165"/>
<accession>A0A1Q5PBK0</accession>
<keyword evidence="3" id="KW-1185">Reference proteome</keyword>
<evidence type="ECO:0000313" key="2">
    <source>
        <dbReference type="EMBL" id="OKL39584.1"/>
    </source>
</evidence>
<comment type="caution">
    <text evidence="2">The sequence shown here is derived from an EMBL/GenBank/DDBJ whole genome shotgun (WGS) entry which is preliminary data.</text>
</comment>
<reference evidence="2 3" key="1">
    <citation type="submission" date="2016-03" db="EMBL/GenBank/DDBJ databases">
        <title>Genome sequence of Pontibacter sp. nov., of the family cytophagaceae, isolated from marine sediment of the Yellow Sea, China.</title>
        <authorList>
            <person name="Zhang G."/>
            <person name="Zhang R."/>
        </authorList>
    </citation>
    <scope>NUCLEOTIDE SEQUENCE [LARGE SCALE GENOMIC DNA]</scope>
    <source>
        <strain evidence="2 3">S10-8</strain>
    </source>
</reference>
<dbReference type="AlphaFoldDB" id="A0A1Q5PBK0"/>
<proteinExistence type="predicted"/>
<keyword evidence="1" id="KW-0472">Membrane</keyword>
<evidence type="ECO:0000313" key="3">
    <source>
        <dbReference type="Proteomes" id="UP000186551"/>
    </source>
</evidence>
<feature type="transmembrane region" description="Helical" evidence="1">
    <location>
        <begin position="29"/>
        <end position="49"/>
    </location>
</feature>
<organism evidence="2 3">
    <name type="scientific">Pontibacter flavimaris</name>
    <dbReference type="NCBI Taxonomy" id="1797110"/>
    <lineage>
        <taxon>Bacteria</taxon>
        <taxon>Pseudomonadati</taxon>
        <taxon>Bacteroidota</taxon>
        <taxon>Cytophagia</taxon>
        <taxon>Cytophagales</taxon>
        <taxon>Hymenobacteraceae</taxon>
        <taxon>Pontibacter</taxon>
    </lineage>
</organism>
<gene>
    <name evidence="2" type="ORF">A3841_01165</name>
</gene>
<dbReference type="Proteomes" id="UP000186551">
    <property type="component" value="Unassembled WGS sequence"/>
</dbReference>
<dbReference type="EMBL" id="LVWA01000008">
    <property type="protein sequence ID" value="OKL39584.1"/>
    <property type="molecule type" value="Genomic_DNA"/>
</dbReference>
<protein>
    <submittedName>
        <fullName evidence="2">Uncharacterized protein</fullName>
    </submittedName>
</protein>
<evidence type="ECO:0000256" key="1">
    <source>
        <dbReference type="SAM" id="Phobius"/>
    </source>
</evidence>
<keyword evidence="1" id="KW-1133">Transmembrane helix</keyword>
<sequence>MARFGCVWVVKIKQKDESWKGKVLLPGGWLQKFMLYTLAILLYFFLFLAQASACASLSRCFLPLDTSYTY</sequence>